<evidence type="ECO:0000256" key="5">
    <source>
        <dbReference type="ARBA" id="ARBA00022475"/>
    </source>
</evidence>
<evidence type="ECO:0000256" key="6">
    <source>
        <dbReference type="ARBA" id="ARBA00022596"/>
    </source>
</evidence>
<comment type="function">
    <text evidence="1">Efflux system for nickel and cobalt.</text>
</comment>
<feature type="transmembrane region" description="Helical" evidence="13">
    <location>
        <begin position="7"/>
        <end position="25"/>
    </location>
</feature>
<evidence type="ECO:0000256" key="9">
    <source>
        <dbReference type="ARBA" id="ARBA00023065"/>
    </source>
</evidence>
<keyword evidence="5" id="KW-1003">Cell membrane</keyword>
<dbReference type="EMBL" id="JABFHI010000002">
    <property type="protein sequence ID" value="NOG31306.1"/>
    <property type="molecule type" value="Genomic_DNA"/>
</dbReference>
<evidence type="ECO:0000256" key="4">
    <source>
        <dbReference type="ARBA" id="ARBA00022448"/>
    </source>
</evidence>
<keyword evidence="7 13" id="KW-0812">Transmembrane</keyword>
<evidence type="ECO:0000256" key="1">
    <source>
        <dbReference type="ARBA" id="ARBA00002510"/>
    </source>
</evidence>
<comment type="caution">
    <text evidence="14">The sequence shown here is derived from an EMBL/GenBank/DDBJ whole genome shotgun (WGS) entry which is preliminary data.</text>
</comment>
<dbReference type="PANTHER" id="PTHR40659">
    <property type="entry name" value="NICKEL/COBALT EFFLUX SYSTEM RCNA"/>
    <property type="match status" value="1"/>
</dbReference>
<feature type="transmembrane region" description="Helical" evidence="13">
    <location>
        <begin position="239"/>
        <end position="266"/>
    </location>
</feature>
<keyword evidence="11 13" id="KW-0472">Membrane</keyword>
<feature type="transmembrane region" description="Helical" evidence="13">
    <location>
        <begin position="211"/>
        <end position="233"/>
    </location>
</feature>
<dbReference type="Pfam" id="PF03824">
    <property type="entry name" value="NicO"/>
    <property type="match status" value="1"/>
</dbReference>
<reference evidence="14 15" key="1">
    <citation type="submission" date="2020-05" db="EMBL/GenBank/DDBJ databases">
        <authorList>
            <person name="Ruan W."/>
            <person name="Jeon C.O."/>
            <person name="Chun B.H."/>
        </authorList>
    </citation>
    <scope>NUCLEOTIDE SEQUENCE [LARGE SCALE GENOMIC DNA]</scope>
    <source>
        <strain evidence="14 15">TBZ9</strain>
    </source>
</reference>
<dbReference type="InterPro" id="IPR011541">
    <property type="entry name" value="Ni/Co_transpt_high_affinity"/>
</dbReference>
<sequence length="331" mass="34734">MPVISRYFPLFAVLIVCIGLLGYMLSTDTFQTLSYQLLAWQRDLHRSLTLAITELAQAPTAATWGVLLGVSFGYGVFHAAGPGHGKAVLSTYLASHGGGLHRALGLSFAAALMQGVTAILLVVVLVYILGWVTRQAMGSVATVEHISFLLVATLGGWLCWRAVSQLRAAYAPRSESSSAGHDHSHEPGAHHHCCHGAHHIEPEQALDKRTALMTVLAIGIRPCSGAVLMVGAASLLGNVLLGMAAVLAMSLGTGLTVSMLALATIFARDWAKRRLAGQQRQLGQRLAAWLALAGGSVIVVLGLSLFASSATQPVGSPLLNEPTRSANPLTG</sequence>
<keyword evidence="10" id="KW-0921">Nickel transport</keyword>
<evidence type="ECO:0000256" key="11">
    <source>
        <dbReference type="ARBA" id="ARBA00023136"/>
    </source>
</evidence>
<gene>
    <name evidence="14" type="ORF">HLB35_05150</name>
</gene>
<name>A0A7Y3XAH9_9GAMM</name>
<dbReference type="PANTHER" id="PTHR40659:SF1">
    <property type="entry name" value="NICKEL_COBALT EFFLUX SYSTEM RCNA"/>
    <property type="match status" value="1"/>
</dbReference>
<keyword evidence="8 13" id="KW-1133">Transmembrane helix</keyword>
<keyword evidence="15" id="KW-1185">Reference proteome</keyword>
<evidence type="ECO:0000256" key="10">
    <source>
        <dbReference type="ARBA" id="ARBA00023112"/>
    </source>
</evidence>
<evidence type="ECO:0000256" key="13">
    <source>
        <dbReference type="RuleBase" id="RU362101"/>
    </source>
</evidence>
<proteinExistence type="inferred from homology"/>
<evidence type="ECO:0000256" key="2">
    <source>
        <dbReference type="ARBA" id="ARBA00004651"/>
    </source>
</evidence>
<keyword evidence="12" id="KW-0170">Cobalt</keyword>
<feature type="transmembrane region" description="Helical" evidence="13">
    <location>
        <begin position="61"/>
        <end position="82"/>
    </location>
</feature>
<dbReference type="GO" id="GO:0032025">
    <property type="term" value="P:response to cobalt ion"/>
    <property type="evidence" value="ECO:0007669"/>
    <property type="project" value="TreeGrafter"/>
</dbReference>
<comment type="subcellular location">
    <subcellularLocation>
        <location evidence="2 13">Cell membrane</location>
        <topology evidence="2 13">Multi-pass membrane protein</topology>
    </subcellularLocation>
</comment>
<dbReference type="AlphaFoldDB" id="A0A7Y3XAH9"/>
<keyword evidence="3" id="KW-0171">Cobalt transport</keyword>
<evidence type="ECO:0000256" key="8">
    <source>
        <dbReference type="ARBA" id="ARBA00022989"/>
    </source>
</evidence>
<dbReference type="GO" id="GO:0006824">
    <property type="term" value="P:cobalt ion transport"/>
    <property type="evidence" value="ECO:0007669"/>
    <property type="project" value="UniProtKB-KW"/>
</dbReference>
<organism evidence="14 15">
    <name type="scientific">Vreelandella azerica</name>
    <dbReference type="NCBI Taxonomy" id="2732867"/>
    <lineage>
        <taxon>Bacteria</taxon>
        <taxon>Pseudomonadati</taxon>
        <taxon>Pseudomonadota</taxon>
        <taxon>Gammaproteobacteria</taxon>
        <taxon>Oceanospirillales</taxon>
        <taxon>Halomonadaceae</taxon>
        <taxon>Vreelandella</taxon>
    </lineage>
</organism>
<keyword evidence="9" id="KW-0406">Ion transport</keyword>
<feature type="transmembrane region" description="Helical" evidence="13">
    <location>
        <begin position="145"/>
        <end position="163"/>
    </location>
</feature>
<evidence type="ECO:0000256" key="3">
    <source>
        <dbReference type="ARBA" id="ARBA00022426"/>
    </source>
</evidence>
<evidence type="ECO:0000256" key="12">
    <source>
        <dbReference type="ARBA" id="ARBA00023285"/>
    </source>
</evidence>
<keyword evidence="6" id="KW-0533">Nickel</keyword>
<evidence type="ECO:0000256" key="7">
    <source>
        <dbReference type="ARBA" id="ARBA00022692"/>
    </source>
</evidence>
<dbReference type="GO" id="GO:0046583">
    <property type="term" value="F:monoatomic cation efflux transmembrane transporter activity"/>
    <property type="evidence" value="ECO:0007669"/>
    <property type="project" value="TreeGrafter"/>
</dbReference>
<dbReference type="RefSeq" id="WP_171701775.1">
    <property type="nucleotide sequence ID" value="NZ_JABFHI010000002.1"/>
</dbReference>
<evidence type="ECO:0000313" key="15">
    <source>
        <dbReference type="Proteomes" id="UP000588806"/>
    </source>
</evidence>
<reference evidence="14 15" key="2">
    <citation type="submission" date="2020-06" db="EMBL/GenBank/DDBJ databases">
        <title>Halomonas songnenensis sp. nov., a moderately halophilic bacterium isolated from saline and alkaline soils.</title>
        <authorList>
            <person name="Jiang J."/>
            <person name="Pan Y."/>
        </authorList>
    </citation>
    <scope>NUCLEOTIDE SEQUENCE [LARGE SCALE GENOMIC DNA]</scope>
    <source>
        <strain evidence="14 15">TBZ9</strain>
    </source>
</reference>
<comment type="similarity">
    <text evidence="13">Belongs to the NiCoT transporter (TC 2.A.52) family.</text>
</comment>
<accession>A0A7Y3XAH9</accession>
<evidence type="ECO:0000313" key="14">
    <source>
        <dbReference type="EMBL" id="NOG31306.1"/>
    </source>
</evidence>
<dbReference type="GO" id="GO:0010045">
    <property type="term" value="P:response to nickel cation"/>
    <property type="evidence" value="ECO:0007669"/>
    <property type="project" value="TreeGrafter"/>
</dbReference>
<dbReference type="Proteomes" id="UP000588806">
    <property type="component" value="Unassembled WGS sequence"/>
</dbReference>
<dbReference type="GO" id="GO:0005886">
    <property type="term" value="C:plasma membrane"/>
    <property type="evidence" value="ECO:0007669"/>
    <property type="project" value="UniProtKB-SubCell"/>
</dbReference>
<feature type="transmembrane region" description="Helical" evidence="13">
    <location>
        <begin position="286"/>
        <end position="307"/>
    </location>
</feature>
<keyword evidence="4 13" id="KW-0813">Transport</keyword>
<protein>
    <recommendedName>
        <fullName evidence="13">Nickel/cobalt efflux system</fullName>
    </recommendedName>
</protein>
<feature type="transmembrane region" description="Helical" evidence="13">
    <location>
        <begin position="103"/>
        <end position="133"/>
    </location>
</feature>
<dbReference type="GO" id="GO:0015099">
    <property type="term" value="F:nickel cation transmembrane transporter activity"/>
    <property type="evidence" value="ECO:0007669"/>
    <property type="project" value="UniProtKB-UniRule"/>
</dbReference>
<dbReference type="InterPro" id="IPR051224">
    <property type="entry name" value="NiCoT_RcnA"/>
</dbReference>